<protein>
    <recommendedName>
        <fullName evidence="9">Anthranilate phosphoribosyltransferase</fullName>
        <ecNumber evidence="9">2.4.2.18</ecNumber>
    </recommendedName>
</protein>
<evidence type="ECO:0000256" key="5">
    <source>
        <dbReference type="ARBA" id="ARBA00022822"/>
    </source>
</evidence>
<organism evidence="12 13">
    <name type="scientific">Clostridium intestinale DSM 6191</name>
    <dbReference type="NCBI Taxonomy" id="1121320"/>
    <lineage>
        <taxon>Bacteria</taxon>
        <taxon>Bacillati</taxon>
        <taxon>Bacillota</taxon>
        <taxon>Clostridia</taxon>
        <taxon>Eubacteriales</taxon>
        <taxon>Clostridiaceae</taxon>
        <taxon>Clostridium</taxon>
    </lineage>
</organism>
<feature type="binding site" evidence="9">
    <location>
        <position position="166"/>
    </location>
    <ligand>
        <name>anthranilate</name>
        <dbReference type="ChEBI" id="CHEBI:16567"/>
        <label>2</label>
    </ligand>
</feature>
<keyword evidence="9" id="KW-0460">Magnesium</keyword>
<evidence type="ECO:0000259" key="10">
    <source>
        <dbReference type="Pfam" id="PF00591"/>
    </source>
</evidence>
<keyword evidence="2 9" id="KW-0028">Amino-acid biosynthesis</keyword>
<feature type="binding site" evidence="9">
    <location>
        <begin position="90"/>
        <end position="93"/>
    </location>
    <ligand>
        <name>5-phospho-alpha-D-ribose 1-diphosphate</name>
        <dbReference type="ChEBI" id="CHEBI:58017"/>
    </ligand>
</feature>
<dbReference type="EMBL" id="FQXU01000005">
    <property type="protein sequence ID" value="SHI04156.1"/>
    <property type="molecule type" value="Genomic_DNA"/>
</dbReference>
<comment type="caution">
    <text evidence="9">Lacks conserved residue(s) required for the propagation of feature annotation.</text>
</comment>
<comment type="cofactor">
    <cofactor evidence="9">
        <name>Mg(2+)</name>
        <dbReference type="ChEBI" id="CHEBI:18420"/>
    </cofactor>
    <text evidence="9">Binds 2 magnesium ions per monomer.</text>
</comment>
<feature type="binding site" evidence="9">
    <location>
        <position position="88"/>
    </location>
    <ligand>
        <name>5-phospho-alpha-D-ribose 1-diphosphate</name>
        <dbReference type="ChEBI" id="CHEBI:58017"/>
    </ligand>
</feature>
<feature type="binding site" evidence="9">
    <location>
        <position position="225"/>
    </location>
    <ligand>
        <name>Mg(2+)</name>
        <dbReference type="ChEBI" id="CHEBI:18420"/>
        <label>1</label>
    </ligand>
</feature>
<dbReference type="Proteomes" id="UP000184241">
    <property type="component" value="Unassembled WGS sequence"/>
</dbReference>
<feature type="binding site" evidence="9">
    <location>
        <position position="224"/>
    </location>
    <ligand>
        <name>Mg(2+)</name>
        <dbReference type="ChEBI" id="CHEBI:18420"/>
        <label>2</label>
    </ligand>
</feature>
<dbReference type="Pfam" id="PF02885">
    <property type="entry name" value="Glycos_trans_3N"/>
    <property type="match status" value="1"/>
</dbReference>
<gene>
    <name evidence="9" type="primary">trpD</name>
    <name evidence="12" type="ORF">SAMN02745941_01688</name>
</gene>
<evidence type="ECO:0000256" key="4">
    <source>
        <dbReference type="ARBA" id="ARBA00022679"/>
    </source>
</evidence>
<evidence type="ECO:0000256" key="1">
    <source>
        <dbReference type="ARBA" id="ARBA00004907"/>
    </source>
</evidence>
<dbReference type="InterPro" id="IPR036320">
    <property type="entry name" value="Glycosyl_Trfase_fam3_N_dom_sf"/>
</dbReference>
<dbReference type="AlphaFoldDB" id="A0A1M5XWN4"/>
<feature type="binding site" evidence="9">
    <location>
        <position position="80"/>
    </location>
    <ligand>
        <name>anthranilate</name>
        <dbReference type="ChEBI" id="CHEBI:16567"/>
        <label>1</label>
    </ligand>
</feature>
<proteinExistence type="inferred from homology"/>
<keyword evidence="3 9" id="KW-0328">Glycosyltransferase</keyword>
<evidence type="ECO:0000313" key="12">
    <source>
        <dbReference type="EMBL" id="SHI04156.1"/>
    </source>
</evidence>
<dbReference type="InterPro" id="IPR000312">
    <property type="entry name" value="Glycosyl_Trfase_fam3"/>
</dbReference>
<keyword evidence="5 9" id="KW-0822">Tryptophan biosynthesis</keyword>
<dbReference type="PANTHER" id="PTHR43285:SF2">
    <property type="entry name" value="ANTHRANILATE PHOSPHORIBOSYLTRANSFERASE"/>
    <property type="match status" value="1"/>
</dbReference>
<evidence type="ECO:0000256" key="6">
    <source>
        <dbReference type="ARBA" id="ARBA00023141"/>
    </source>
</evidence>
<dbReference type="SUPFAM" id="SSF47648">
    <property type="entry name" value="Nucleoside phosphorylase/phosphoribosyltransferase N-terminal domain"/>
    <property type="match status" value="1"/>
</dbReference>
<evidence type="ECO:0000256" key="3">
    <source>
        <dbReference type="ARBA" id="ARBA00022676"/>
    </source>
</evidence>
<dbReference type="EC" id="2.4.2.18" evidence="9"/>
<name>A0A1M5XWN4_9CLOT</name>
<evidence type="ECO:0000313" key="13">
    <source>
        <dbReference type="Proteomes" id="UP000184241"/>
    </source>
</evidence>
<dbReference type="InterPro" id="IPR035902">
    <property type="entry name" value="Nuc_phospho_transferase"/>
</dbReference>
<comment type="subunit">
    <text evidence="9">Homodimer.</text>
</comment>
<accession>A0A1M5XWN4</accession>
<sequence>MEFKDYLLKVSSGSDLNQEEAKEAVNYMFSDEATQGEIGGFLLALKTKGESYEEIAGMAEGMRENAIKLKNIEGLFDNCGTGGDRSGSFNISTTNSFLLAAGGVKVAKHGNRSISSKSGSADLLTTLGVNINITKEGIEELIEKIGIVFLFAPNMQPKFKNIMLVRRSLGIPTIFNVLGPLANPFKLESQLLGVYRKDLVKPIAKALKAMGRTGIVVNGDDRLDEGTLTGETHLAIVGKENIEYKSITPEELGFERITLKDIQGGEPEYNKQITLDILNGKKGACRDTVLFNCALGLLAANKVSSLEEGIDRGKELIDSKKALNKLNQLIEESQCYA</sequence>
<dbReference type="GO" id="GO:0000287">
    <property type="term" value="F:magnesium ion binding"/>
    <property type="evidence" value="ECO:0007669"/>
    <property type="project" value="UniProtKB-UniRule"/>
</dbReference>
<dbReference type="UniPathway" id="UPA00035">
    <property type="reaction ID" value="UER00041"/>
</dbReference>
<comment type="pathway">
    <text evidence="1 9">Amino-acid biosynthesis; L-tryptophan biosynthesis; L-tryptophan from chorismate: step 2/5.</text>
</comment>
<comment type="similarity">
    <text evidence="8">In the C-terminal section; belongs to the anthranilate phosphoribosyltransferase family.</text>
</comment>
<feature type="domain" description="Glycosyl transferase family 3" evidence="10">
    <location>
        <begin position="75"/>
        <end position="322"/>
    </location>
</feature>
<dbReference type="SUPFAM" id="SSF52418">
    <property type="entry name" value="Nucleoside phosphorylase/phosphoribosyltransferase catalytic domain"/>
    <property type="match status" value="1"/>
</dbReference>
<dbReference type="Gene3D" id="3.40.1030.10">
    <property type="entry name" value="Nucleoside phosphorylase/phosphoribosyltransferase catalytic domain"/>
    <property type="match status" value="1"/>
</dbReference>
<keyword evidence="4 9" id="KW-0808">Transferase</keyword>
<keyword evidence="9" id="KW-0479">Metal-binding</keyword>
<dbReference type="Pfam" id="PF00591">
    <property type="entry name" value="Glycos_transf_3"/>
    <property type="match status" value="1"/>
</dbReference>
<evidence type="ECO:0000256" key="9">
    <source>
        <dbReference type="HAMAP-Rule" id="MF_00211"/>
    </source>
</evidence>
<reference evidence="12 13" key="1">
    <citation type="submission" date="2016-11" db="EMBL/GenBank/DDBJ databases">
        <authorList>
            <person name="Jaros S."/>
            <person name="Januszkiewicz K."/>
            <person name="Wedrychowicz H."/>
        </authorList>
    </citation>
    <scope>NUCLEOTIDE SEQUENCE [LARGE SCALE GENOMIC DNA]</scope>
    <source>
        <strain evidence="12 13">DSM 6191</strain>
    </source>
</reference>
<feature type="binding site" evidence="9">
    <location>
        <position position="225"/>
    </location>
    <ligand>
        <name>Mg(2+)</name>
        <dbReference type="ChEBI" id="CHEBI:18420"/>
        <label>2</label>
    </ligand>
</feature>
<comment type="catalytic activity">
    <reaction evidence="7 9">
        <text>N-(5-phospho-beta-D-ribosyl)anthranilate + diphosphate = 5-phospho-alpha-D-ribose 1-diphosphate + anthranilate</text>
        <dbReference type="Rhea" id="RHEA:11768"/>
        <dbReference type="ChEBI" id="CHEBI:16567"/>
        <dbReference type="ChEBI" id="CHEBI:18277"/>
        <dbReference type="ChEBI" id="CHEBI:33019"/>
        <dbReference type="ChEBI" id="CHEBI:58017"/>
        <dbReference type="EC" id="2.4.2.18"/>
    </reaction>
</comment>
<evidence type="ECO:0000256" key="7">
    <source>
        <dbReference type="ARBA" id="ARBA00052328"/>
    </source>
</evidence>
<feature type="binding site" evidence="9">
    <location>
        <begin position="83"/>
        <end position="84"/>
    </location>
    <ligand>
        <name>5-phospho-alpha-D-ribose 1-diphosphate</name>
        <dbReference type="ChEBI" id="CHEBI:58017"/>
    </ligand>
</feature>
<dbReference type="HAMAP" id="MF_00211">
    <property type="entry name" value="TrpD"/>
    <property type="match status" value="1"/>
</dbReference>
<comment type="function">
    <text evidence="9">Catalyzes the transfer of the phosphoribosyl group of 5-phosphorylribose-1-pyrophosphate (PRPP) to anthranilate to yield N-(5'-phosphoribosyl)-anthranilate (PRA).</text>
</comment>
<feature type="binding site" evidence="9">
    <location>
        <position position="120"/>
    </location>
    <ligand>
        <name>5-phospho-alpha-D-ribose 1-diphosphate</name>
        <dbReference type="ChEBI" id="CHEBI:58017"/>
    </ligand>
</feature>
<dbReference type="InterPro" id="IPR017459">
    <property type="entry name" value="Glycosyl_Trfase_fam3_N_dom"/>
</dbReference>
<comment type="similarity">
    <text evidence="9">Belongs to the anthranilate phosphoribosyltransferase family.</text>
</comment>
<dbReference type="PANTHER" id="PTHR43285">
    <property type="entry name" value="ANTHRANILATE PHOSPHORIBOSYLTRANSFERASE"/>
    <property type="match status" value="1"/>
</dbReference>
<dbReference type="GO" id="GO:0000162">
    <property type="term" value="P:L-tryptophan biosynthetic process"/>
    <property type="evidence" value="ECO:0007669"/>
    <property type="project" value="UniProtKB-UniRule"/>
</dbReference>
<keyword evidence="6 9" id="KW-0057">Aromatic amino acid biosynthesis</keyword>
<feature type="binding site" evidence="9">
    <location>
        <position position="111"/>
    </location>
    <ligand>
        <name>anthranilate</name>
        <dbReference type="ChEBI" id="CHEBI:16567"/>
        <label>1</label>
    </ligand>
</feature>
<evidence type="ECO:0000259" key="11">
    <source>
        <dbReference type="Pfam" id="PF02885"/>
    </source>
</evidence>
<dbReference type="GO" id="GO:0005829">
    <property type="term" value="C:cytosol"/>
    <property type="evidence" value="ECO:0007669"/>
    <property type="project" value="TreeGrafter"/>
</dbReference>
<dbReference type="InterPro" id="IPR005940">
    <property type="entry name" value="Anthranilate_Pribosyl_Tfrase"/>
</dbReference>
<evidence type="ECO:0000256" key="8">
    <source>
        <dbReference type="ARBA" id="ARBA00061188"/>
    </source>
</evidence>
<evidence type="ECO:0000256" key="2">
    <source>
        <dbReference type="ARBA" id="ARBA00022605"/>
    </source>
</evidence>
<feature type="binding site" evidence="9">
    <location>
        <position position="92"/>
    </location>
    <ligand>
        <name>Mg(2+)</name>
        <dbReference type="ChEBI" id="CHEBI:18420"/>
        <label>1</label>
    </ligand>
</feature>
<dbReference type="Gene3D" id="1.20.970.10">
    <property type="entry name" value="Transferase, Pyrimidine Nucleoside Phosphorylase, Chain C"/>
    <property type="match status" value="1"/>
</dbReference>
<dbReference type="NCBIfam" id="TIGR01245">
    <property type="entry name" value="trpD"/>
    <property type="match status" value="1"/>
</dbReference>
<dbReference type="RefSeq" id="WP_073018560.1">
    <property type="nucleotide sequence ID" value="NZ_FQXU01000005.1"/>
</dbReference>
<feature type="binding site" evidence="9">
    <location>
        <begin position="108"/>
        <end position="116"/>
    </location>
    <ligand>
        <name>5-phospho-alpha-D-ribose 1-diphosphate</name>
        <dbReference type="ChEBI" id="CHEBI:58017"/>
    </ligand>
</feature>
<feature type="domain" description="Glycosyl transferase family 3 N-terminal" evidence="11">
    <location>
        <begin position="4"/>
        <end position="66"/>
    </location>
</feature>
<dbReference type="GO" id="GO:0004048">
    <property type="term" value="F:anthranilate phosphoribosyltransferase activity"/>
    <property type="evidence" value="ECO:0007669"/>
    <property type="project" value="UniProtKB-UniRule"/>
</dbReference>
<feature type="binding site" evidence="9">
    <location>
        <position position="80"/>
    </location>
    <ligand>
        <name>5-phospho-alpha-D-ribose 1-diphosphate</name>
        <dbReference type="ChEBI" id="CHEBI:58017"/>
    </ligand>
</feature>
<dbReference type="FunFam" id="3.40.1030.10:FF:000002">
    <property type="entry name" value="Anthranilate phosphoribosyltransferase"/>
    <property type="match status" value="1"/>
</dbReference>